<dbReference type="EMBL" id="JARKNE010000005">
    <property type="protein sequence ID" value="KAK5833127.1"/>
    <property type="molecule type" value="Genomic_DNA"/>
</dbReference>
<accession>A0ABR0Q1S4</accession>
<keyword evidence="2" id="KW-0812">Transmembrane</keyword>
<evidence type="ECO:0000259" key="3">
    <source>
        <dbReference type="Pfam" id="PF13962"/>
    </source>
</evidence>
<protein>
    <recommendedName>
        <fullName evidence="3">PGG domain-containing protein</fullName>
    </recommendedName>
</protein>
<dbReference type="InterPro" id="IPR002110">
    <property type="entry name" value="Ankyrin_rpt"/>
</dbReference>
<dbReference type="Pfam" id="PF12796">
    <property type="entry name" value="Ank_2"/>
    <property type="match status" value="1"/>
</dbReference>
<dbReference type="Pfam" id="PF13637">
    <property type="entry name" value="Ank_4"/>
    <property type="match status" value="1"/>
</dbReference>
<dbReference type="InterPro" id="IPR026961">
    <property type="entry name" value="PGG_dom"/>
</dbReference>
<organism evidence="4 5">
    <name type="scientific">Gossypium arboreum</name>
    <name type="common">Tree cotton</name>
    <name type="synonym">Gossypium nanking</name>
    <dbReference type="NCBI Taxonomy" id="29729"/>
    <lineage>
        <taxon>Eukaryota</taxon>
        <taxon>Viridiplantae</taxon>
        <taxon>Streptophyta</taxon>
        <taxon>Embryophyta</taxon>
        <taxon>Tracheophyta</taxon>
        <taxon>Spermatophyta</taxon>
        <taxon>Magnoliopsida</taxon>
        <taxon>eudicotyledons</taxon>
        <taxon>Gunneridae</taxon>
        <taxon>Pentapetalae</taxon>
        <taxon>rosids</taxon>
        <taxon>malvids</taxon>
        <taxon>Malvales</taxon>
        <taxon>Malvaceae</taxon>
        <taxon>Malvoideae</taxon>
        <taxon>Gossypium</taxon>
    </lineage>
</organism>
<dbReference type="Gene3D" id="1.25.40.20">
    <property type="entry name" value="Ankyrin repeat-containing domain"/>
    <property type="match status" value="3"/>
</dbReference>
<dbReference type="Pfam" id="PF00023">
    <property type="entry name" value="Ank"/>
    <property type="match status" value="1"/>
</dbReference>
<dbReference type="PROSITE" id="PS50297">
    <property type="entry name" value="ANK_REP_REGION"/>
    <property type="match status" value="1"/>
</dbReference>
<evidence type="ECO:0000256" key="1">
    <source>
        <dbReference type="PROSITE-ProRule" id="PRU00023"/>
    </source>
</evidence>
<keyword evidence="5" id="KW-1185">Reference proteome</keyword>
<feature type="transmembrane region" description="Helical" evidence="2">
    <location>
        <begin position="836"/>
        <end position="857"/>
    </location>
</feature>
<feature type="transmembrane region" description="Helical" evidence="2">
    <location>
        <begin position="299"/>
        <end position="320"/>
    </location>
</feature>
<comment type="caution">
    <text evidence="4">The sequence shown here is derived from an EMBL/GenBank/DDBJ whole genome shotgun (WGS) entry which is preliminary data.</text>
</comment>
<evidence type="ECO:0000313" key="4">
    <source>
        <dbReference type="EMBL" id="KAK5833127.1"/>
    </source>
</evidence>
<feature type="transmembrane region" description="Helical" evidence="2">
    <location>
        <begin position="774"/>
        <end position="797"/>
    </location>
</feature>
<feature type="domain" description="PGG" evidence="3">
    <location>
        <begin position="245"/>
        <end position="347"/>
    </location>
</feature>
<dbReference type="Pfam" id="PF13962">
    <property type="entry name" value="PGG"/>
    <property type="match status" value="1"/>
</dbReference>
<dbReference type="SMART" id="SM00248">
    <property type="entry name" value="ANK"/>
    <property type="match status" value="10"/>
</dbReference>
<reference evidence="4 5" key="1">
    <citation type="submission" date="2023-03" db="EMBL/GenBank/DDBJ databases">
        <title>WGS of Gossypium arboreum.</title>
        <authorList>
            <person name="Yu D."/>
        </authorList>
    </citation>
    <scope>NUCLEOTIDE SEQUENCE [LARGE SCALE GENOMIC DNA]</scope>
    <source>
        <tissue evidence="4">Leaf</tissue>
    </source>
</reference>
<feature type="transmembrane region" description="Helical" evidence="2">
    <location>
        <begin position="803"/>
        <end position="824"/>
    </location>
</feature>
<evidence type="ECO:0000313" key="5">
    <source>
        <dbReference type="Proteomes" id="UP001358586"/>
    </source>
</evidence>
<dbReference type="PANTHER" id="PTHR24128:SF109">
    <property type="entry name" value="REPEAT-CONTAINING PROTEIN, PUTATIVE-RELATED"/>
    <property type="match status" value="1"/>
</dbReference>
<dbReference type="Proteomes" id="UP001358586">
    <property type="component" value="Chromosome 5"/>
</dbReference>
<keyword evidence="2" id="KW-1133">Transmembrane helix</keyword>
<feature type="transmembrane region" description="Helical" evidence="2">
    <location>
        <begin position="247"/>
        <end position="266"/>
    </location>
</feature>
<name>A0ABR0Q1S4_GOSAR</name>
<keyword evidence="2" id="KW-0472">Membrane</keyword>
<dbReference type="InterPro" id="IPR036770">
    <property type="entry name" value="Ankyrin_rpt-contain_sf"/>
</dbReference>
<sequence>MDERLKRAAETGNIDALYSFIHHDANVFKRIDEMEFVDTPLHVAAVAGNTGFAMEMMNLKPSFARKLNPDGFSPIHLALLNQQTQMERDVALDENYAHLLRLFLNFCPDCIFDLTVERQTALHIAAEKNKFEAFKAMLEWIQRAFEDNKSKRSEIMNYQDKDGNTVLHLAASINHPQQMIKLLIECEEVDKNVINDRGFTAMDVLPRQTVADNMESVNILSSNPSTFQKLSSVKILKGAIKEMRDETVGVLLIVFALVLTMTYQGVLSPPGSVFQGDATASTSSNHREGKSVMRTSSFLIFYIPNGVAFIISWGITLLLLESVAKSIMSFLSRIYTIVCFCYVAALSTIAPSTIVFLVVVWTQTIISPSLWFIWKQTYPFFLTSNSFCSSMAAESKGIAITMQSASTEYKLMVAAEHNDIDMLYQLIEEDTNVLHRMDKMDVVDTPLHMASSKGYVDFAMEMMYLKPSLAKKLNKEGLSPVHVALKCGHTELALSLLKLDKTLVGVKGRMGYTPLHYLVMYEKKKEDLNKFFDDYHPCIINDLTSQGETALHVAAKGHNEALKCLLEWLRKTAKISMLQKDKLLDMGNRDKETVLHVLAWNQPEPQIVKLLSNDLRINKEAKNSKGQTALQILESSDKKGNVNIEKCVPILRHHTKHWDPVAILRRMPFYIMAMIAQWGYEIKTMSPDNGNAMLVVTVLILTTSYQASLSPPGGVLPADVPKNNNNNKFSNLQVYIGSINGTTSSNHSYHVVENIDFKPNSSTVGSSVLKKGPFLWFFIPNMLAFSTSFLLTCLVIPTLVSGFFSFVLTLSLSTLLFCLLDSALVIISPDNQTSQILFACVYTMVYITYLAIAFVVVPKIRKYVIS</sequence>
<dbReference type="PROSITE" id="PS50088">
    <property type="entry name" value="ANK_REPEAT"/>
    <property type="match status" value="1"/>
</dbReference>
<evidence type="ECO:0000256" key="2">
    <source>
        <dbReference type="SAM" id="Phobius"/>
    </source>
</evidence>
<keyword evidence="1" id="KW-0040">ANK repeat</keyword>
<gene>
    <name evidence="4" type="ORF">PVK06_016939</name>
</gene>
<dbReference type="SUPFAM" id="SSF48403">
    <property type="entry name" value="Ankyrin repeat"/>
    <property type="match status" value="2"/>
</dbReference>
<proteinExistence type="predicted"/>
<dbReference type="PANTHER" id="PTHR24128">
    <property type="entry name" value="HOMEOBOX PROTEIN WARIAI"/>
    <property type="match status" value="1"/>
</dbReference>
<feature type="repeat" description="ANK" evidence="1">
    <location>
        <begin position="162"/>
        <end position="185"/>
    </location>
</feature>